<accession>A0A3N4I957</accession>
<dbReference type="Pfam" id="PF13881">
    <property type="entry name" value="Rad60-SLD_2"/>
    <property type="match status" value="1"/>
</dbReference>
<reference evidence="3 4" key="1">
    <citation type="journal article" date="2018" name="Nat. Ecol. Evol.">
        <title>Pezizomycetes genomes reveal the molecular basis of ectomycorrhizal truffle lifestyle.</title>
        <authorList>
            <person name="Murat C."/>
            <person name="Payen T."/>
            <person name="Noel B."/>
            <person name="Kuo A."/>
            <person name="Morin E."/>
            <person name="Chen J."/>
            <person name="Kohler A."/>
            <person name="Krizsan K."/>
            <person name="Balestrini R."/>
            <person name="Da Silva C."/>
            <person name="Montanini B."/>
            <person name="Hainaut M."/>
            <person name="Levati E."/>
            <person name="Barry K.W."/>
            <person name="Belfiori B."/>
            <person name="Cichocki N."/>
            <person name="Clum A."/>
            <person name="Dockter R.B."/>
            <person name="Fauchery L."/>
            <person name="Guy J."/>
            <person name="Iotti M."/>
            <person name="Le Tacon F."/>
            <person name="Lindquist E.A."/>
            <person name="Lipzen A."/>
            <person name="Malagnac F."/>
            <person name="Mello A."/>
            <person name="Molinier V."/>
            <person name="Miyauchi S."/>
            <person name="Poulain J."/>
            <person name="Riccioni C."/>
            <person name="Rubini A."/>
            <person name="Sitrit Y."/>
            <person name="Splivallo R."/>
            <person name="Traeger S."/>
            <person name="Wang M."/>
            <person name="Zifcakova L."/>
            <person name="Wipf D."/>
            <person name="Zambonelli A."/>
            <person name="Paolocci F."/>
            <person name="Nowrousian M."/>
            <person name="Ottonello S."/>
            <person name="Baldrian P."/>
            <person name="Spatafora J.W."/>
            <person name="Henrissat B."/>
            <person name="Nagy L.G."/>
            <person name="Aury J.M."/>
            <person name="Wincker P."/>
            <person name="Grigoriev I.V."/>
            <person name="Bonfante P."/>
            <person name="Martin F.M."/>
        </authorList>
    </citation>
    <scope>NUCLEOTIDE SEQUENCE [LARGE SCALE GENOMIC DNA]</scope>
    <source>
        <strain evidence="3 4">RN42</strain>
    </source>
</reference>
<dbReference type="PANTHER" id="PTHR13169">
    <property type="entry name" value="UBIQUITIN-LIKE PROTEIN 3 HCG-1 PROTEIN"/>
    <property type="match status" value="1"/>
</dbReference>
<sequence length="214" mass="23465">MSTTGNPPVQAVETSDEAGAKPSPSPADLPPSATTDTGDAHPLSSPVPANQASTTTTTNDEASSDNPPATPDLSRITSETDSLTITLLMISGTRCQIKINSDYMAKHALKLEDPFDLSVLTLKECIWKDWRDDWDQRPPSAHFIRLIHFGRLLDDRHPLRDCRLNKDTPNVVHMTIRPSDTGEDDATQRSAKLTFGQSRSTRDRSSPSCRCVIL</sequence>
<protein>
    <recommendedName>
        <fullName evidence="2">UBL3-like ubiquitin domain-containing protein</fullName>
    </recommendedName>
</protein>
<dbReference type="CDD" id="cd17039">
    <property type="entry name" value="Ubl_ubiquitin_like"/>
    <property type="match status" value="1"/>
</dbReference>
<proteinExistence type="predicted"/>
<dbReference type="SUPFAM" id="SSF54236">
    <property type="entry name" value="Ubiquitin-like"/>
    <property type="match status" value="1"/>
</dbReference>
<feature type="compositionally biased region" description="Polar residues" evidence="1">
    <location>
        <begin position="47"/>
        <end position="67"/>
    </location>
</feature>
<dbReference type="Gene3D" id="3.10.20.90">
    <property type="entry name" value="Phosphatidylinositol 3-kinase Catalytic Subunit, Chain A, domain 1"/>
    <property type="match status" value="1"/>
</dbReference>
<dbReference type="Proteomes" id="UP000275078">
    <property type="component" value="Unassembled WGS sequence"/>
</dbReference>
<dbReference type="InterPro" id="IPR040015">
    <property type="entry name" value="UBL3-like"/>
</dbReference>
<dbReference type="STRING" id="1160509.A0A3N4I957"/>
<gene>
    <name evidence="3" type="ORF">BJ508DRAFT_86546</name>
</gene>
<dbReference type="OrthoDB" id="1043111at2759"/>
<name>A0A3N4I957_ASCIM</name>
<organism evidence="3 4">
    <name type="scientific">Ascobolus immersus RN42</name>
    <dbReference type="NCBI Taxonomy" id="1160509"/>
    <lineage>
        <taxon>Eukaryota</taxon>
        <taxon>Fungi</taxon>
        <taxon>Dikarya</taxon>
        <taxon>Ascomycota</taxon>
        <taxon>Pezizomycotina</taxon>
        <taxon>Pezizomycetes</taxon>
        <taxon>Pezizales</taxon>
        <taxon>Ascobolaceae</taxon>
        <taxon>Ascobolus</taxon>
    </lineage>
</organism>
<dbReference type="AlphaFoldDB" id="A0A3N4I957"/>
<evidence type="ECO:0000256" key="1">
    <source>
        <dbReference type="SAM" id="MobiDB-lite"/>
    </source>
</evidence>
<dbReference type="InterPro" id="IPR029071">
    <property type="entry name" value="Ubiquitin-like_domsf"/>
</dbReference>
<feature type="domain" description="UBL3-like ubiquitin" evidence="2">
    <location>
        <begin position="117"/>
        <end position="188"/>
    </location>
</feature>
<evidence type="ECO:0000259" key="2">
    <source>
        <dbReference type="Pfam" id="PF13881"/>
    </source>
</evidence>
<feature type="region of interest" description="Disordered" evidence="1">
    <location>
        <begin position="1"/>
        <end position="77"/>
    </location>
</feature>
<keyword evidence="4" id="KW-1185">Reference proteome</keyword>
<dbReference type="EMBL" id="ML119670">
    <property type="protein sequence ID" value="RPA82623.1"/>
    <property type="molecule type" value="Genomic_DNA"/>
</dbReference>
<evidence type="ECO:0000313" key="4">
    <source>
        <dbReference type="Proteomes" id="UP000275078"/>
    </source>
</evidence>
<evidence type="ECO:0000313" key="3">
    <source>
        <dbReference type="EMBL" id="RPA82623.1"/>
    </source>
</evidence>
<dbReference type="PANTHER" id="PTHR13169:SF0">
    <property type="entry name" value="UBIQUITIN-LIKE PROTEIN 3"/>
    <property type="match status" value="1"/>
</dbReference>
<dbReference type="InterPro" id="IPR039540">
    <property type="entry name" value="UBL3-like_ubiquitin_dom"/>
</dbReference>